<evidence type="ECO:0000256" key="4">
    <source>
        <dbReference type="ARBA" id="ARBA00023014"/>
    </source>
</evidence>
<keyword evidence="5" id="KW-0676">Redox-active center</keyword>
<dbReference type="PANTHER" id="PTHR10293:SF16">
    <property type="entry name" value="GLUTAREDOXIN-RELATED PROTEIN 5, MITOCHONDRIAL"/>
    <property type="match status" value="1"/>
</dbReference>
<dbReference type="PANTHER" id="PTHR10293">
    <property type="entry name" value="GLUTAREDOXIN FAMILY MEMBER"/>
    <property type="match status" value="1"/>
</dbReference>
<dbReference type="AlphaFoldDB" id="A0AAU9IGH6"/>
<dbReference type="GO" id="GO:0051537">
    <property type="term" value="F:2 iron, 2 sulfur cluster binding"/>
    <property type="evidence" value="ECO:0007669"/>
    <property type="project" value="UniProtKB-KW"/>
</dbReference>
<dbReference type="EMBL" id="CAJZBQ010000009">
    <property type="protein sequence ID" value="CAG9312935.1"/>
    <property type="molecule type" value="Genomic_DNA"/>
</dbReference>
<evidence type="ECO:0000256" key="5">
    <source>
        <dbReference type="ARBA" id="ARBA00023284"/>
    </source>
</evidence>
<evidence type="ECO:0000313" key="7">
    <source>
        <dbReference type="EMBL" id="CAG9312935.1"/>
    </source>
</evidence>
<dbReference type="SUPFAM" id="SSF52833">
    <property type="entry name" value="Thioredoxin-like"/>
    <property type="match status" value="1"/>
</dbReference>
<keyword evidence="3" id="KW-0408">Iron</keyword>
<evidence type="ECO:0000259" key="6">
    <source>
        <dbReference type="Pfam" id="PF00462"/>
    </source>
</evidence>
<comment type="caution">
    <text evidence="7">The sequence shown here is derived from an EMBL/GenBank/DDBJ whole genome shotgun (WGS) entry which is preliminary data.</text>
</comment>
<gene>
    <name evidence="7" type="ORF">BSTOLATCC_MIC7726</name>
</gene>
<keyword evidence="8" id="KW-1185">Reference proteome</keyword>
<dbReference type="GO" id="GO:0005739">
    <property type="term" value="C:mitochondrion"/>
    <property type="evidence" value="ECO:0007669"/>
    <property type="project" value="UniProtKB-ARBA"/>
</dbReference>
<evidence type="ECO:0000256" key="2">
    <source>
        <dbReference type="ARBA" id="ARBA00022723"/>
    </source>
</evidence>
<dbReference type="PROSITE" id="PS51354">
    <property type="entry name" value="GLUTAREDOXIN_2"/>
    <property type="match status" value="1"/>
</dbReference>
<sequence length="150" mass="17385">MFARYALKLFKARPFQSFRAFANIDDASDPEQSKLKAAESAHEFIDRIIKANKVVLFMKGTPDSPQCGFSNYVVQALKYYRVEDFQAVNVLEDPEVREEIKKYSDWPTLPQLYINQEFVGGCDILTDMHQKGTLMEFFEKNGVVKKQKEE</sequence>
<dbReference type="CDD" id="cd03028">
    <property type="entry name" value="GRX_PICOT_like"/>
    <property type="match status" value="1"/>
</dbReference>
<evidence type="ECO:0000256" key="3">
    <source>
        <dbReference type="ARBA" id="ARBA00023004"/>
    </source>
</evidence>
<dbReference type="InterPro" id="IPR004480">
    <property type="entry name" value="Monothiol_GRX-rel"/>
</dbReference>
<dbReference type="Proteomes" id="UP001162131">
    <property type="component" value="Unassembled WGS sequence"/>
</dbReference>
<keyword evidence="1" id="KW-0001">2Fe-2S</keyword>
<keyword evidence="4" id="KW-0411">Iron-sulfur</keyword>
<dbReference type="FunFam" id="3.40.30.10:FF:000005">
    <property type="entry name" value="Glutaredoxin 5"/>
    <property type="match status" value="1"/>
</dbReference>
<reference evidence="7" key="1">
    <citation type="submission" date="2021-09" db="EMBL/GenBank/DDBJ databases">
        <authorList>
            <consortium name="AG Swart"/>
            <person name="Singh M."/>
            <person name="Singh A."/>
            <person name="Seah K."/>
            <person name="Emmerich C."/>
        </authorList>
    </citation>
    <scope>NUCLEOTIDE SEQUENCE</scope>
    <source>
        <strain evidence="7">ATCC30299</strain>
    </source>
</reference>
<name>A0AAU9IGH6_9CILI</name>
<dbReference type="Pfam" id="PF00462">
    <property type="entry name" value="Glutaredoxin"/>
    <property type="match status" value="1"/>
</dbReference>
<dbReference type="Gene3D" id="3.40.30.10">
    <property type="entry name" value="Glutaredoxin"/>
    <property type="match status" value="1"/>
</dbReference>
<feature type="domain" description="Glutaredoxin" evidence="6">
    <location>
        <begin position="54"/>
        <end position="119"/>
    </location>
</feature>
<dbReference type="InterPro" id="IPR002109">
    <property type="entry name" value="Glutaredoxin"/>
</dbReference>
<protein>
    <recommendedName>
        <fullName evidence="6">Glutaredoxin domain-containing protein</fullName>
    </recommendedName>
</protein>
<dbReference type="NCBIfam" id="TIGR00365">
    <property type="entry name" value="Grx4 family monothiol glutaredoxin"/>
    <property type="match status" value="1"/>
</dbReference>
<evidence type="ECO:0000313" key="8">
    <source>
        <dbReference type="Proteomes" id="UP001162131"/>
    </source>
</evidence>
<evidence type="ECO:0000256" key="1">
    <source>
        <dbReference type="ARBA" id="ARBA00022714"/>
    </source>
</evidence>
<organism evidence="7 8">
    <name type="scientific">Blepharisma stoltei</name>
    <dbReference type="NCBI Taxonomy" id="1481888"/>
    <lineage>
        <taxon>Eukaryota</taxon>
        <taxon>Sar</taxon>
        <taxon>Alveolata</taxon>
        <taxon>Ciliophora</taxon>
        <taxon>Postciliodesmatophora</taxon>
        <taxon>Heterotrichea</taxon>
        <taxon>Heterotrichida</taxon>
        <taxon>Blepharismidae</taxon>
        <taxon>Blepharisma</taxon>
    </lineage>
</organism>
<dbReference type="InterPro" id="IPR036249">
    <property type="entry name" value="Thioredoxin-like_sf"/>
</dbReference>
<proteinExistence type="predicted"/>
<accession>A0AAU9IGH6</accession>
<dbReference type="InterPro" id="IPR033658">
    <property type="entry name" value="GRX_PICOT-like"/>
</dbReference>
<dbReference type="GO" id="GO:0046872">
    <property type="term" value="F:metal ion binding"/>
    <property type="evidence" value="ECO:0007669"/>
    <property type="project" value="UniProtKB-KW"/>
</dbReference>
<keyword evidence="2" id="KW-0479">Metal-binding</keyword>